<evidence type="ECO:0000313" key="2">
    <source>
        <dbReference type="Proteomes" id="UP000747542"/>
    </source>
</evidence>
<name>A0A8J5JYG6_HOMAM</name>
<dbReference type="EMBL" id="JAHLQT010026473">
    <property type="protein sequence ID" value="KAG7163378.1"/>
    <property type="molecule type" value="Genomic_DNA"/>
</dbReference>
<proteinExistence type="predicted"/>
<evidence type="ECO:0000313" key="1">
    <source>
        <dbReference type="EMBL" id="KAG7163378.1"/>
    </source>
</evidence>
<dbReference type="PANTHER" id="PTHR46954">
    <property type="entry name" value="C2H2-TYPE DOMAIN-CONTAINING PROTEIN"/>
    <property type="match status" value="1"/>
</dbReference>
<organism evidence="1 2">
    <name type="scientific">Homarus americanus</name>
    <name type="common">American lobster</name>
    <dbReference type="NCBI Taxonomy" id="6706"/>
    <lineage>
        <taxon>Eukaryota</taxon>
        <taxon>Metazoa</taxon>
        <taxon>Ecdysozoa</taxon>
        <taxon>Arthropoda</taxon>
        <taxon>Crustacea</taxon>
        <taxon>Multicrustacea</taxon>
        <taxon>Malacostraca</taxon>
        <taxon>Eumalacostraca</taxon>
        <taxon>Eucarida</taxon>
        <taxon>Decapoda</taxon>
        <taxon>Pleocyemata</taxon>
        <taxon>Astacidea</taxon>
        <taxon>Nephropoidea</taxon>
        <taxon>Nephropidae</taxon>
        <taxon>Homarus</taxon>
    </lineage>
</organism>
<gene>
    <name evidence="1" type="ORF">Hamer_G004515</name>
</gene>
<sequence length="228" mass="26203">MALLSPDLAGVILPQDHFGSHLNSNGETVDEELEEQNFAHAGKILADIYGQLLLLMATQQLLKILIHRKEMNQKSLKKSFLVPKHVQELLDKSVLPARAVKNFPKGLPYDLVCRSLKKELQKCIYGTFGKYFASVKSMTSYIKKHCSSRSSHSVVSTPTERLRPQRLVAKRQREFMCVVKYLEKEEYEWHMEEELNTEGLEMPTEIRANKGTPIMTVQSREPVWQEDC</sequence>
<protein>
    <submittedName>
        <fullName evidence="1">Uncharacterized protein</fullName>
    </submittedName>
</protein>
<dbReference type="PANTHER" id="PTHR46954:SF1">
    <property type="entry name" value="C2H2-TYPE DOMAIN-CONTAINING PROTEIN"/>
    <property type="match status" value="1"/>
</dbReference>
<accession>A0A8J5JYG6</accession>
<keyword evidence="2" id="KW-1185">Reference proteome</keyword>
<dbReference type="Proteomes" id="UP000747542">
    <property type="component" value="Unassembled WGS sequence"/>
</dbReference>
<dbReference type="AlphaFoldDB" id="A0A8J5JYG6"/>
<comment type="caution">
    <text evidence="1">The sequence shown here is derived from an EMBL/GenBank/DDBJ whole genome shotgun (WGS) entry which is preliminary data.</text>
</comment>
<reference evidence="1" key="1">
    <citation type="journal article" date="2021" name="Sci. Adv.">
        <title>The American lobster genome reveals insights on longevity, neural, and immune adaptations.</title>
        <authorList>
            <person name="Polinski J.M."/>
            <person name="Zimin A.V."/>
            <person name="Clark K.F."/>
            <person name="Kohn A.B."/>
            <person name="Sadowski N."/>
            <person name="Timp W."/>
            <person name="Ptitsyn A."/>
            <person name="Khanna P."/>
            <person name="Romanova D.Y."/>
            <person name="Williams P."/>
            <person name="Greenwood S.J."/>
            <person name="Moroz L.L."/>
            <person name="Walt D.R."/>
            <person name="Bodnar A.G."/>
        </authorList>
    </citation>
    <scope>NUCLEOTIDE SEQUENCE</scope>
    <source>
        <strain evidence="1">GMGI-L3</strain>
    </source>
</reference>